<feature type="region of interest" description="Disordered" evidence="3">
    <location>
        <begin position="1"/>
        <end position="58"/>
    </location>
</feature>
<feature type="non-terminal residue" evidence="4">
    <location>
        <position position="186"/>
    </location>
</feature>
<gene>
    <name evidence="4" type="ORF">CYMTET_15221</name>
</gene>
<evidence type="ECO:0000313" key="5">
    <source>
        <dbReference type="Proteomes" id="UP001190700"/>
    </source>
</evidence>
<evidence type="ECO:0000256" key="3">
    <source>
        <dbReference type="SAM" id="MobiDB-lite"/>
    </source>
</evidence>
<dbReference type="GO" id="GO:0005634">
    <property type="term" value="C:nucleus"/>
    <property type="evidence" value="ECO:0007669"/>
    <property type="project" value="TreeGrafter"/>
</dbReference>
<organism evidence="4 5">
    <name type="scientific">Cymbomonas tetramitiformis</name>
    <dbReference type="NCBI Taxonomy" id="36881"/>
    <lineage>
        <taxon>Eukaryota</taxon>
        <taxon>Viridiplantae</taxon>
        <taxon>Chlorophyta</taxon>
        <taxon>Pyramimonadophyceae</taxon>
        <taxon>Pyramimonadales</taxon>
        <taxon>Pyramimonadaceae</taxon>
        <taxon>Cymbomonas</taxon>
    </lineage>
</organism>
<keyword evidence="2" id="KW-0378">Hydrolase</keyword>
<evidence type="ECO:0008006" key="6">
    <source>
        <dbReference type="Google" id="ProtNLM"/>
    </source>
</evidence>
<dbReference type="Gene3D" id="3.30.420.10">
    <property type="entry name" value="Ribonuclease H-like superfamily/Ribonuclease H"/>
    <property type="match status" value="1"/>
</dbReference>
<evidence type="ECO:0000256" key="2">
    <source>
        <dbReference type="ARBA" id="ARBA00022801"/>
    </source>
</evidence>
<keyword evidence="1" id="KW-0540">Nuclease</keyword>
<dbReference type="InterPro" id="IPR036397">
    <property type="entry name" value="RNaseH_sf"/>
</dbReference>
<dbReference type="PANTHER" id="PTHR12801">
    <property type="entry name" value="RNA EXONUCLEASE REXO1 / RECO3 FAMILY MEMBER-RELATED"/>
    <property type="match status" value="1"/>
</dbReference>
<reference evidence="4 5" key="1">
    <citation type="journal article" date="2015" name="Genome Biol. Evol.">
        <title>Comparative Genomics of a Bacterivorous Green Alga Reveals Evolutionary Causalities and Consequences of Phago-Mixotrophic Mode of Nutrition.</title>
        <authorList>
            <person name="Burns J.A."/>
            <person name="Paasch A."/>
            <person name="Narechania A."/>
            <person name="Kim E."/>
        </authorList>
    </citation>
    <scope>NUCLEOTIDE SEQUENCE [LARGE SCALE GENOMIC DNA]</scope>
    <source>
        <strain evidence="4 5">PLY_AMNH</strain>
    </source>
</reference>
<dbReference type="InterPro" id="IPR047021">
    <property type="entry name" value="REXO1/3/4-like"/>
</dbReference>
<dbReference type="AlphaFoldDB" id="A0AAE0GFX8"/>
<dbReference type="GO" id="GO:0004527">
    <property type="term" value="F:exonuclease activity"/>
    <property type="evidence" value="ECO:0007669"/>
    <property type="project" value="InterPro"/>
</dbReference>
<dbReference type="InterPro" id="IPR012337">
    <property type="entry name" value="RNaseH-like_sf"/>
</dbReference>
<dbReference type="Proteomes" id="UP001190700">
    <property type="component" value="Unassembled WGS sequence"/>
</dbReference>
<feature type="compositionally biased region" description="Basic residues" evidence="3">
    <location>
        <begin position="33"/>
        <end position="45"/>
    </location>
</feature>
<evidence type="ECO:0000313" key="4">
    <source>
        <dbReference type="EMBL" id="KAK3276726.1"/>
    </source>
</evidence>
<name>A0AAE0GFX8_9CHLO</name>
<protein>
    <recommendedName>
        <fullName evidence="6">Exonuclease domain-containing protein</fullName>
    </recommendedName>
</protein>
<comment type="caution">
    <text evidence="4">The sequence shown here is derived from an EMBL/GenBank/DDBJ whole genome shotgun (WGS) entry which is preliminary data.</text>
</comment>
<proteinExistence type="predicted"/>
<dbReference type="EMBL" id="LGRX02006411">
    <property type="protein sequence ID" value="KAK3276726.1"/>
    <property type="molecule type" value="Genomic_DNA"/>
</dbReference>
<keyword evidence="5" id="KW-1185">Reference proteome</keyword>
<dbReference type="SUPFAM" id="SSF53098">
    <property type="entry name" value="Ribonuclease H-like"/>
    <property type="match status" value="1"/>
</dbReference>
<sequence length="186" mass="20504">MEEDLGVPVPDQRALPPKRKASAPSAAEEAAPKRQHGKESRKRRKLEAAEAKTIASETGIPTEYQTDLDAAVVEDLVRACRADPRFARSYTGPLLCETPPPKTWCNTARINNGPMRLFGLDCEMVECENDTKTLARVSLVERVKGKAKPVVLLDEYVKVNDVVVDYKTTVSGIEEQHLASATLTMQ</sequence>
<accession>A0AAE0GFX8</accession>
<evidence type="ECO:0000256" key="1">
    <source>
        <dbReference type="ARBA" id="ARBA00022722"/>
    </source>
</evidence>
<dbReference type="PANTHER" id="PTHR12801:SF45">
    <property type="entry name" value="RNA EXONUCLEASE 4"/>
    <property type="match status" value="1"/>
</dbReference>
<dbReference type="GO" id="GO:0003676">
    <property type="term" value="F:nucleic acid binding"/>
    <property type="evidence" value="ECO:0007669"/>
    <property type="project" value="InterPro"/>
</dbReference>